<dbReference type="Proteomes" id="UP001232148">
    <property type="component" value="Unassembled WGS sequence"/>
</dbReference>
<reference evidence="2" key="1">
    <citation type="submission" date="2021-06" db="EMBL/GenBank/DDBJ databases">
        <title>Comparative genomics, transcriptomics and evolutionary studies reveal genomic signatures of adaptation to plant cell wall in hemibiotrophic fungi.</title>
        <authorList>
            <consortium name="DOE Joint Genome Institute"/>
            <person name="Baroncelli R."/>
            <person name="Diaz J.F."/>
            <person name="Benocci T."/>
            <person name="Peng M."/>
            <person name="Battaglia E."/>
            <person name="Haridas S."/>
            <person name="Andreopoulos W."/>
            <person name="Labutti K."/>
            <person name="Pangilinan J."/>
            <person name="Floch G.L."/>
            <person name="Makela M.R."/>
            <person name="Henrissat B."/>
            <person name="Grigoriev I.V."/>
            <person name="Crouch J.A."/>
            <person name="De Vries R.P."/>
            <person name="Sukno S.A."/>
            <person name="Thon M.R."/>
        </authorList>
    </citation>
    <scope>NUCLEOTIDE SEQUENCE</scope>
    <source>
        <strain evidence="2">MAFF235873</strain>
    </source>
</reference>
<dbReference type="EMBL" id="MU842955">
    <property type="protein sequence ID" value="KAK2024768.1"/>
    <property type="molecule type" value="Genomic_DNA"/>
</dbReference>
<evidence type="ECO:0000313" key="2">
    <source>
        <dbReference type="EMBL" id="KAK2024768.1"/>
    </source>
</evidence>
<name>A0AAD9H9V2_9PEZI</name>
<proteinExistence type="predicted"/>
<feature type="compositionally biased region" description="Basic and acidic residues" evidence="1">
    <location>
        <begin position="39"/>
        <end position="50"/>
    </location>
</feature>
<feature type="region of interest" description="Disordered" evidence="1">
    <location>
        <begin position="1"/>
        <end position="50"/>
    </location>
</feature>
<gene>
    <name evidence="2" type="ORF">LX32DRAFT_696923</name>
</gene>
<sequence>MPRSGSSARERGEKAADSSKKRKRDTSDAGNLAGIQKRRTNDNKSREAGREWNNQYYQGVSAGELHGMGCGVHRLGTPRVPFQAPFTCDGRLEIMSGTDGEGSGSIRLCGPQNYWGISDMGASDAVFMVPFKHTEQVIILPTVGRATRSNNLAYQVIIVPTGATGASSVNRQYP</sequence>
<evidence type="ECO:0000313" key="3">
    <source>
        <dbReference type="Proteomes" id="UP001232148"/>
    </source>
</evidence>
<evidence type="ECO:0000256" key="1">
    <source>
        <dbReference type="SAM" id="MobiDB-lite"/>
    </source>
</evidence>
<keyword evidence="3" id="KW-1185">Reference proteome</keyword>
<protein>
    <submittedName>
        <fullName evidence="2">Uncharacterized protein</fullName>
    </submittedName>
</protein>
<comment type="caution">
    <text evidence="2">The sequence shown here is derived from an EMBL/GenBank/DDBJ whole genome shotgun (WGS) entry which is preliminary data.</text>
</comment>
<feature type="compositionally biased region" description="Basic and acidic residues" evidence="1">
    <location>
        <begin position="8"/>
        <end position="19"/>
    </location>
</feature>
<accession>A0AAD9H9V2</accession>
<dbReference type="AlphaFoldDB" id="A0AAD9H9V2"/>
<organism evidence="2 3">
    <name type="scientific">Colletotrichum zoysiae</name>
    <dbReference type="NCBI Taxonomy" id="1216348"/>
    <lineage>
        <taxon>Eukaryota</taxon>
        <taxon>Fungi</taxon>
        <taxon>Dikarya</taxon>
        <taxon>Ascomycota</taxon>
        <taxon>Pezizomycotina</taxon>
        <taxon>Sordariomycetes</taxon>
        <taxon>Hypocreomycetidae</taxon>
        <taxon>Glomerellales</taxon>
        <taxon>Glomerellaceae</taxon>
        <taxon>Colletotrichum</taxon>
        <taxon>Colletotrichum graminicola species complex</taxon>
    </lineage>
</organism>